<evidence type="ECO:0000313" key="2">
    <source>
        <dbReference type="Proteomes" id="UP001499954"/>
    </source>
</evidence>
<name>A0ABN2QMF4_9MICO</name>
<evidence type="ECO:0000313" key="1">
    <source>
        <dbReference type="EMBL" id="GAA1955106.1"/>
    </source>
</evidence>
<dbReference type="Proteomes" id="UP001499954">
    <property type="component" value="Unassembled WGS sequence"/>
</dbReference>
<reference evidence="1 2" key="1">
    <citation type="journal article" date="2019" name="Int. J. Syst. Evol. Microbiol.">
        <title>The Global Catalogue of Microorganisms (GCM) 10K type strain sequencing project: providing services to taxonomists for standard genome sequencing and annotation.</title>
        <authorList>
            <consortium name="The Broad Institute Genomics Platform"/>
            <consortium name="The Broad Institute Genome Sequencing Center for Infectious Disease"/>
            <person name="Wu L."/>
            <person name="Ma J."/>
        </authorList>
    </citation>
    <scope>NUCLEOTIDE SEQUENCE [LARGE SCALE GENOMIC DNA]</scope>
    <source>
        <strain evidence="1 2">JCM 13584</strain>
    </source>
</reference>
<dbReference type="RefSeq" id="WP_157416083.1">
    <property type="nucleotide sequence ID" value="NZ_BAAAMK010000004.1"/>
</dbReference>
<dbReference type="EMBL" id="BAAAMK010000004">
    <property type="protein sequence ID" value="GAA1955106.1"/>
    <property type="molecule type" value="Genomic_DNA"/>
</dbReference>
<accession>A0ABN2QMF4</accession>
<evidence type="ECO:0008006" key="3">
    <source>
        <dbReference type="Google" id="ProtNLM"/>
    </source>
</evidence>
<proteinExistence type="predicted"/>
<dbReference type="Gene3D" id="2.120.10.30">
    <property type="entry name" value="TolB, C-terminal domain"/>
    <property type="match status" value="1"/>
</dbReference>
<gene>
    <name evidence="1" type="ORF">GCM10009717_21320</name>
</gene>
<dbReference type="PANTHER" id="PTHR24104">
    <property type="entry name" value="E3 UBIQUITIN-PROTEIN LIGASE NHLRC1-RELATED"/>
    <property type="match status" value="1"/>
</dbReference>
<comment type="caution">
    <text evidence="1">The sequence shown here is derived from an EMBL/GenBank/DDBJ whole genome shotgun (WGS) entry which is preliminary data.</text>
</comment>
<sequence>MLTSETADTVIDGVRYRIEIVDALDSEATAWAHPGVCVAPGNTVLWTAPDGSTIRSLAADGRGAPRAVDAVECHGLASDDHGGVWIADPGRKARADGPEVVRRVSEGRVTRVNAVGVTTHELADPGDGWRPSGIALRDSRAAHDERIWVADGYGQSFVHCFSADGKVLWSSDGSDSGTPFLTPHGIIVDDRGASPRLLVADRGNARIVALTLDGVFIESVGEGELTSPSNFALNGSRLWVTELFGAIIVLNDDDRVVGSFGDASKSDDPIWPNVLADGRLGGPSVSPDRLRAPHGIAVTANGEVYVTEWIIGGRVIRLVPT</sequence>
<dbReference type="InterPro" id="IPR011042">
    <property type="entry name" value="6-blade_b-propeller_TolB-like"/>
</dbReference>
<dbReference type="SUPFAM" id="SSF101898">
    <property type="entry name" value="NHL repeat"/>
    <property type="match status" value="1"/>
</dbReference>
<protein>
    <recommendedName>
        <fullName evidence="3">NHL repeat-containing protein</fullName>
    </recommendedName>
</protein>
<dbReference type="InterPro" id="IPR050952">
    <property type="entry name" value="TRIM-NHL_E3_ligases"/>
</dbReference>
<keyword evidence="2" id="KW-1185">Reference proteome</keyword>
<organism evidence="1 2">
    <name type="scientific">Agromyces allii</name>
    <dbReference type="NCBI Taxonomy" id="393607"/>
    <lineage>
        <taxon>Bacteria</taxon>
        <taxon>Bacillati</taxon>
        <taxon>Actinomycetota</taxon>
        <taxon>Actinomycetes</taxon>
        <taxon>Micrococcales</taxon>
        <taxon>Microbacteriaceae</taxon>
        <taxon>Agromyces</taxon>
    </lineage>
</organism>
<dbReference type="PANTHER" id="PTHR24104:SF25">
    <property type="entry name" value="PROTEIN LIN-41"/>
    <property type="match status" value="1"/>
</dbReference>